<sequence length="225" mass="25192">MSVGWYCLDNDIILKLATCDLLDETLKSLDIDVSILKILETAKYKFSRLQEREAKRQQGNEPVKYNLASALSIAESCSKISADEVNQNLWLELQNIEGIDAGEAILISYVSYLNQQGDPSYLLTGDKRCLRALANCGIAKIVEPLHHQIWCLEQLILKNIEVHSFDLVKQKIVPVKDCDTALKAIFGSGELATLEASQVALTAYIEDLRQHTGNLLHSYPEDEDL</sequence>
<proteinExistence type="predicted"/>
<name>A0A2T1C047_9CYAN</name>
<evidence type="ECO:0000313" key="1">
    <source>
        <dbReference type="EMBL" id="PSB01538.1"/>
    </source>
</evidence>
<dbReference type="OrthoDB" id="573330at2"/>
<keyword evidence="2" id="KW-1185">Reference proteome</keyword>
<dbReference type="Proteomes" id="UP000238762">
    <property type="component" value="Unassembled WGS sequence"/>
</dbReference>
<gene>
    <name evidence="1" type="ORF">C7B64_17715</name>
</gene>
<dbReference type="RefSeq" id="WP_106289983.1">
    <property type="nucleotide sequence ID" value="NZ_CAWNTC010000131.1"/>
</dbReference>
<evidence type="ECO:0000313" key="2">
    <source>
        <dbReference type="Proteomes" id="UP000238762"/>
    </source>
</evidence>
<comment type="caution">
    <text evidence="1">The sequence shown here is derived from an EMBL/GenBank/DDBJ whole genome shotgun (WGS) entry which is preliminary data.</text>
</comment>
<protein>
    <recommendedName>
        <fullName evidence="3">PIN domain-containing protein</fullName>
    </recommendedName>
</protein>
<dbReference type="AlphaFoldDB" id="A0A2T1C047"/>
<reference evidence="1 2" key="2">
    <citation type="submission" date="2018-03" db="EMBL/GenBank/DDBJ databases">
        <title>The ancient ancestry and fast evolution of plastids.</title>
        <authorList>
            <person name="Moore K.R."/>
            <person name="Magnabosco C."/>
            <person name="Momper L."/>
            <person name="Gold D.A."/>
            <person name="Bosak T."/>
            <person name="Fournier G.P."/>
        </authorList>
    </citation>
    <scope>NUCLEOTIDE SEQUENCE [LARGE SCALE GENOMIC DNA]</scope>
    <source>
        <strain evidence="1 2">CCAP 1448/3</strain>
    </source>
</reference>
<reference evidence="1 2" key="1">
    <citation type="submission" date="2018-02" db="EMBL/GenBank/DDBJ databases">
        <authorList>
            <person name="Cohen D.B."/>
            <person name="Kent A.D."/>
        </authorList>
    </citation>
    <scope>NUCLEOTIDE SEQUENCE [LARGE SCALE GENOMIC DNA]</scope>
    <source>
        <strain evidence="1 2">CCAP 1448/3</strain>
    </source>
</reference>
<organism evidence="1 2">
    <name type="scientific">Merismopedia glauca CCAP 1448/3</name>
    <dbReference type="NCBI Taxonomy" id="1296344"/>
    <lineage>
        <taxon>Bacteria</taxon>
        <taxon>Bacillati</taxon>
        <taxon>Cyanobacteriota</taxon>
        <taxon>Cyanophyceae</taxon>
        <taxon>Synechococcales</taxon>
        <taxon>Merismopediaceae</taxon>
        <taxon>Merismopedia</taxon>
    </lineage>
</organism>
<dbReference type="EMBL" id="PVWJ01000101">
    <property type="protein sequence ID" value="PSB01538.1"/>
    <property type="molecule type" value="Genomic_DNA"/>
</dbReference>
<accession>A0A2T1C047</accession>
<evidence type="ECO:0008006" key="3">
    <source>
        <dbReference type="Google" id="ProtNLM"/>
    </source>
</evidence>